<gene>
    <name evidence="2" type="ORF">GJ744_005996</name>
</gene>
<dbReference type="InterPro" id="IPR046347">
    <property type="entry name" value="bZIP_sf"/>
</dbReference>
<evidence type="ECO:0000313" key="3">
    <source>
        <dbReference type="Proteomes" id="UP000606974"/>
    </source>
</evidence>
<dbReference type="SUPFAM" id="SSF57959">
    <property type="entry name" value="Leucine zipper domain"/>
    <property type="match status" value="1"/>
</dbReference>
<dbReference type="PANTHER" id="PTHR42070:SF1">
    <property type="entry name" value="FILAMENT ASSOCIATED PROTEIN, PUTATIVE (AFU_ORTHOLOGUE AFUA_8G06630)-RELATED"/>
    <property type="match status" value="1"/>
</dbReference>
<feature type="region of interest" description="Disordered" evidence="1">
    <location>
        <begin position="178"/>
        <end position="202"/>
    </location>
</feature>
<dbReference type="OrthoDB" id="4505928at2759"/>
<dbReference type="AlphaFoldDB" id="A0A8H7ABT8"/>
<dbReference type="Gene3D" id="1.20.5.170">
    <property type="match status" value="1"/>
</dbReference>
<sequence>MEAQKLAALRNRENQRRSRARRKDYIQELEQRLRHYEVAGVKATAEVQAAARKVSEENSGLRSLLDMCGVDAGRIEEFLRTGDASSKDISHDVKTKVASPPRERASIHLCAATHIRTPPTLETDVCTKDMQPMAKTPEAVQAVPHAISYASESHTISQMTADRDRTEAPTLHVAELSMPSATSSANVESPTSSDQGQGSGAHDEISCVAAAEIIAGMRGHDNPEEVWPELGCSTSRKCMVKNMAIFQIMDQ</sequence>
<proteinExistence type="predicted"/>
<protein>
    <recommendedName>
        <fullName evidence="4">BZIP domain-containing protein</fullName>
    </recommendedName>
</protein>
<evidence type="ECO:0000256" key="1">
    <source>
        <dbReference type="SAM" id="MobiDB-lite"/>
    </source>
</evidence>
<keyword evidence="3" id="KW-1185">Reference proteome</keyword>
<dbReference type="CDD" id="cd14688">
    <property type="entry name" value="bZIP_YAP"/>
    <property type="match status" value="1"/>
</dbReference>
<comment type="caution">
    <text evidence="2">The sequence shown here is derived from an EMBL/GenBank/DDBJ whole genome shotgun (WGS) entry which is preliminary data.</text>
</comment>
<evidence type="ECO:0008006" key="4">
    <source>
        <dbReference type="Google" id="ProtNLM"/>
    </source>
</evidence>
<organism evidence="2 3">
    <name type="scientific">Endocarpon pusillum</name>
    <dbReference type="NCBI Taxonomy" id="364733"/>
    <lineage>
        <taxon>Eukaryota</taxon>
        <taxon>Fungi</taxon>
        <taxon>Dikarya</taxon>
        <taxon>Ascomycota</taxon>
        <taxon>Pezizomycotina</taxon>
        <taxon>Eurotiomycetes</taxon>
        <taxon>Chaetothyriomycetidae</taxon>
        <taxon>Verrucariales</taxon>
        <taxon>Verrucariaceae</taxon>
        <taxon>Endocarpon</taxon>
    </lineage>
</organism>
<name>A0A8H7ABT8_9EURO</name>
<dbReference type="GO" id="GO:0003700">
    <property type="term" value="F:DNA-binding transcription factor activity"/>
    <property type="evidence" value="ECO:0007669"/>
    <property type="project" value="InterPro"/>
</dbReference>
<accession>A0A8H7ABT8</accession>
<evidence type="ECO:0000313" key="2">
    <source>
        <dbReference type="EMBL" id="KAF7502355.1"/>
    </source>
</evidence>
<feature type="region of interest" description="Disordered" evidence="1">
    <location>
        <begin position="1"/>
        <end position="20"/>
    </location>
</feature>
<reference evidence="2" key="1">
    <citation type="submission" date="2020-02" db="EMBL/GenBank/DDBJ databases">
        <authorList>
            <person name="Palmer J.M."/>
        </authorList>
    </citation>
    <scope>NUCLEOTIDE SEQUENCE</scope>
    <source>
        <strain evidence="2">EPUS1.4</strain>
        <tissue evidence="2">Thallus</tissue>
    </source>
</reference>
<dbReference type="EMBL" id="JAACFV010000264">
    <property type="protein sequence ID" value="KAF7502355.1"/>
    <property type="molecule type" value="Genomic_DNA"/>
</dbReference>
<feature type="compositionally biased region" description="Polar residues" evidence="1">
    <location>
        <begin position="179"/>
        <end position="196"/>
    </location>
</feature>
<dbReference type="PANTHER" id="PTHR42070">
    <property type="entry name" value="FILAMENT ASSOCIATED PROTEIN, PUTATIVE (AFU_ORTHOLOGUE AFUA_8G06630)-RELATED"/>
    <property type="match status" value="1"/>
</dbReference>
<dbReference type="Proteomes" id="UP000606974">
    <property type="component" value="Unassembled WGS sequence"/>
</dbReference>